<name>B8BSE2_THAPS</name>
<dbReference type="InParanoid" id="B8BSE2"/>
<feature type="chain" id="PRO_5002869201" evidence="1">
    <location>
        <begin position="22"/>
        <end position="180"/>
    </location>
</feature>
<gene>
    <name evidence="2" type="ORF">THAPSDRAFT_1954</name>
</gene>
<dbReference type="RefSeq" id="XP_002287063.1">
    <property type="nucleotide sequence ID" value="XM_002287027.1"/>
</dbReference>
<dbReference type="Proteomes" id="UP000001449">
    <property type="component" value="Chromosome 1"/>
</dbReference>
<dbReference type="eggNOG" id="ENOG502R68R">
    <property type="taxonomic scope" value="Eukaryota"/>
</dbReference>
<evidence type="ECO:0000313" key="3">
    <source>
        <dbReference type="Proteomes" id="UP000001449"/>
    </source>
</evidence>
<keyword evidence="3" id="KW-1185">Reference proteome</keyword>
<protein>
    <submittedName>
        <fullName evidence="2">Uncharacterized protein</fullName>
    </submittedName>
</protein>
<proteinExistence type="predicted"/>
<feature type="signal peptide" evidence="1">
    <location>
        <begin position="1"/>
        <end position="21"/>
    </location>
</feature>
<evidence type="ECO:0000313" key="2">
    <source>
        <dbReference type="EMBL" id="EED96704.1"/>
    </source>
</evidence>
<reference evidence="2 3" key="2">
    <citation type="journal article" date="2008" name="Nature">
        <title>The Phaeodactylum genome reveals the evolutionary history of diatom genomes.</title>
        <authorList>
            <person name="Bowler C."/>
            <person name="Allen A.E."/>
            <person name="Badger J.H."/>
            <person name="Grimwood J."/>
            <person name="Jabbari K."/>
            <person name="Kuo A."/>
            <person name="Maheswari U."/>
            <person name="Martens C."/>
            <person name="Maumus F."/>
            <person name="Otillar R.P."/>
            <person name="Rayko E."/>
            <person name="Salamov A."/>
            <person name="Vandepoele K."/>
            <person name="Beszteri B."/>
            <person name="Gruber A."/>
            <person name="Heijde M."/>
            <person name="Katinka M."/>
            <person name="Mock T."/>
            <person name="Valentin K."/>
            <person name="Verret F."/>
            <person name="Berges J.A."/>
            <person name="Brownlee C."/>
            <person name="Cadoret J.P."/>
            <person name="Chiovitti A."/>
            <person name="Choi C.J."/>
            <person name="Coesel S."/>
            <person name="De Martino A."/>
            <person name="Detter J.C."/>
            <person name="Durkin C."/>
            <person name="Falciatore A."/>
            <person name="Fournet J."/>
            <person name="Haruta M."/>
            <person name="Huysman M.J."/>
            <person name="Jenkins B.D."/>
            <person name="Jiroutova K."/>
            <person name="Jorgensen R.E."/>
            <person name="Joubert Y."/>
            <person name="Kaplan A."/>
            <person name="Kroger N."/>
            <person name="Kroth P.G."/>
            <person name="La Roche J."/>
            <person name="Lindquist E."/>
            <person name="Lommer M."/>
            <person name="Martin-Jezequel V."/>
            <person name="Lopez P.J."/>
            <person name="Lucas S."/>
            <person name="Mangogna M."/>
            <person name="McGinnis K."/>
            <person name="Medlin L.K."/>
            <person name="Montsant A."/>
            <person name="Oudot-Le Secq M.P."/>
            <person name="Napoli C."/>
            <person name="Obornik M."/>
            <person name="Parker M.S."/>
            <person name="Petit J.L."/>
            <person name="Porcel B.M."/>
            <person name="Poulsen N."/>
            <person name="Robison M."/>
            <person name="Rychlewski L."/>
            <person name="Rynearson T.A."/>
            <person name="Schmutz J."/>
            <person name="Shapiro H."/>
            <person name="Siaut M."/>
            <person name="Stanley M."/>
            <person name="Sussman M.R."/>
            <person name="Taylor A.R."/>
            <person name="Vardi A."/>
            <person name="von Dassow P."/>
            <person name="Vyverman W."/>
            <person name="Willis A."/>
            <person name="Wyrwicz L.S."/>
            <person name="Rokhsar D.S."/>
            <person name="Weissenbach J."/>
            <person name="Armbrust E.V."/>
            <person name="Green B.R."/>
            <person name="Van de Peer Y."/>
            <person name="Grigoriev I.V."/>
        </authorList>
    </citation>
    <scope>NUCLEOTIDE SEQUENCE [LARGE SCALE GENOMIC DNA]</scope>
    <source>
        <strain evidence="2 3">CCMP1335</strain>
    </source>
</reference>
<evidence type="ECO:0000256" key="1">
    <source>
        <dbReference type="SAM" id="SignalP"/>
    </source>
</evidence>
<dbReference type="KEGG" id="tps:THAPSDRAFT_1954"/>
<dbReference type="HOGENOM" id="CLU_1499239_0_0_1"/>
<organism evidence="2 3">
    <name type="scientific">Thalassiosira pseudonana</name>
    <name type="common">Marine diatom</name>
    <name type="synonym">Cyclotella nana</name>
    <dbReference type="NCBI Taxonomy" id="35128"/>
    <lineage>
        <taxon>Eukaryota</taxon>
        <taxon>Sar</taxon>
        <taxon>Stramenopiles</taxon>
        <taxon>Ochrophyta</taxon>
        <taxon>Bacillariophyta</taxon>
        <taxon>Coscinodiscophyceae</taxon>
        <taxon>Thalassiosirophycidae</taxon>
        <taxon>Thalassiosirales</taxon>
        <taxon>Thalassiosiraceae</taxon>
        <taxon>Thalassiosira</taxon>
    </lineage>
</organism>
<dbReference type="PaxDb" id="35128-Thaps1954"/>
<dbReference type="GeneID" id="7447635"/>
<accession>B8BSE2</accession>
<keyword evidence="1" id="KW-0732">Signal</keyword>
<sequence length="180" mass="19525">MKIPLLLSAVLLAAHATPTKAFGLFGSKATSTNSKLPLPTLNKDTNRWEKNAADDGEYPYDAIGSALRHGPSPFLTRVFNADEYEQGILKYMATAKVDRAEATGNIDAKLNNAIDWAYQKMEEKNGKPKVDYTRLDKKQAALTAVWAFGITPLAINVILDTANQFVNNPGPSVIKTAGGM</sequence>
<dbReference type="EMBL" id="CM000638">
    <property type="protein sequence ID" value="EED96704.1"/>
    <property type="molecule type" value="Genomic_DNA"/>
</dbReference>
<dbReference type="AlphaFoldDB" id="B8BSE2"/>
<reference evidence="2 3" key="1">
    <citation type="journal article" date="2004" name="Science">
        <title>The genome of the diatom Thalassiosira pseudonana: ecology, evolution, and metabolism.</title>
        <authorList>
            <person name="Armbrust E.V."/>
            <person name="Berges J.A."/>
            <person name="Bowler C."/>
            <person name="Green B.R."/>
            <person name="Martinez D."/>
            <person name="Putnam N.H."/>
            <person name="Zhou S."/>
            <person name="Allen A.E."/>
            <person name="Apt K.E."/>
            <person name="Bechner M."/>
            <person name="Brzezinski M.A."/>
            <person name="Chaal B.K."/>
            <person name="Chiovitti A."/>
            <person name="Davis A.K."/>
            <person name="Demarest M.S."/>
            <person name="Detter J.C."/>
            <person name="Glavina T."/>
            <person name="Goodstein D."/>
            <person name="Hadi M.Z."/>
            <person name="Hellsten U."/>
            <person name="Hildebrand M."/>
            <person name="Jenkins B.D."/>
            <person name="Jurka J."/>
            <person name="Kapitonov V.V."/>
            <person name="Kroger N."/>
            <person name="Lau W.W."/>
            <person name="Lane T.W."/>
            <person name="Larimer F.W."/>
            <person name="Lippmeier J.C."/>
            <person name="Lucas S."/>
            <person name="Medina M."/>
            <person name="Montsant A."/>
            <person name="Obornik M."/>
            <person name="Parker M.S."/>
            <person name="Palenik B."/>
            <person name="Pazour G.J."/>
            <person name="Richardson P.M."/>
            <person name="Rynearson T.A."/>
            <person name="Saito M.A."/>
            <person name="Schwartz D.C."/>
            <person name="Thamatrakoln K."/>
            <person name="Valentin K."/>
            <person name="Vardi A."/>
            <person name="Wilkerson F.P."/>
            <person name="Rokhsar D.S."/>
        </authorList>
    </citation>
    <scope>NUCLEOTIDE SEQUENCE [LARGE SCALE GENOMIC DNA]</scope>
    <source>
        <strain evidence="2 3">CCMP1335</strain>
    </source>
</reference>